<organism evidence="1">
    <name type="scientific">bioreactor metagenome</name>
    <dbReference type="NCBI Taxonomy" id="1076179"/>
    <lineage>
        <taxon>unclassified sequences</taxon>
        <taxon>metagenomes</taxon>
        <taxon>ecological metagenomes</taxon>
    </lineage>
</organism>
<sequence length="77" mass="9103">MVHAKAMFFIDNEQAQRFVFHIFCQQRMGTDNHVNLSFCEGFLDRLPLFRGLEARKARDLHREIGKTRTHRVVMLLG</sequence>
<dbReference type="EMBL" id="VSSQ01047381">
    <property type="protein sequence ID" value="MPN01362.1"/>
    <property type="molecule type" value="Genomic_DNA"/>
</dbReference>
<evidence type="ECO:0000313" key="1">
    <source>
        <dbReference type="EMBL" id="MPN01362.1"/>
    </source>
</evidence>
<proteinExistence type="predicted"/>
<gene>
    <name evidence="1" type="ORF">SDC9_148571</name>
</gene>
<accession>A0A645EJB0</accession>
<reference evidence="1" key="1">
    <citation type="submission" date="2019-08" db="EMBL/GenBank/DDBJ databases">
        <authorList>
            <person name="Kucharzyk K."/>
            <person name="Murdoch R.W."/>
            <person name="Higgins S."/>
            <person name="Loffler F."/>
        </authorList>
    </citation>
    <scope>NUCLEOTIDE SEQUENCE</scope>
</reference>
<dbReference type="AlphaFoldDB" id="A0A645EJB0"/>
<name>A0A645EJB0_9ZZZZ</name>
<comment type="caution">
    <text evidence="1">The sequence shown here is derived from an EMBL/GenBank/DDBJ whole genome shotgun (WGS) entry which is preliminary data.</text>
</comment>
<protein>
    <submittedName>
        <fullName evidence="1">Uncharacterized protein</fullName>
    </submittedName>
</protein>